<dbReference type="AlphaFoldDB" id="A0AAV4PRV6"/>
<comment type="caution">
    <text evidence="1">The sequence shown here is derived from an EMBL/GenBank/DDBJ whole genome shotgun (WGS) entry which is preliminary data.</text>
</comment>
<dbReference type="Proteomes" id="UP001054945">
    <property type="component" value="Unassembled WGS sequence"/>
</dbReference>
<gene>
    <name evidence="1" type="ORF">CEXT_488071</name>
</gene>
<keyword evidence="2" id="KW-1185">Reference proteome</keyword>
<proteinExistence type="predicted"/>
<evidence type="ECO:0000313" key="1">
    <source>
        <dbReference type="EMBL" id="GIX99763.1"/>
    </source>
</evidence>
<protein>
    <submittedName>
        <fullName evidence="1">Uncharacterized protein</fullName>
    </submittedName>
</protein>
<organism evidence="1 2">
    <name type="scientific">Caerostris extrusa</name>
    <name type="common">Bark spider</name>
    <name type="synonym">Caerostris bankana</name>
    <dbReference type="NCBI Taxonomy" id="172846"/>
    <lineage>
        <taxon>Eukaryota</taxon>
        <taxon>Metazoa</taxon>
        <taxon>Ecdysozoa</taxon>
        <taxon>Arthropoda</taxon>
        <taxon>Chelicerata</taxon>
        <taxon>Arachnida</taxon>
        <taxon>Araneae</taxon>
        <taxon>Araneomorphae</taxon>
        <taxon>Entelegynae</taxon>
        <taxon>Araneoidea</taxon>
        <taxon>Araneidae</taxon>
        <taxon>Caerostris</taxon>
    </lineage>
</organism>
<sequence>MSPTIFWHEQQWPPGSIIRWQTQRRLPIVLRHCRIFAKQRQEKADGLTESGFCVGSRLEQNGMNGGPQWEPLVPAQRERDVDRTGKGKGGCARGDGTKDVIVGVIARDGAVGKSNMFFLPLLQLPLRHNPLHIPRFKNAFAFPLLLFGCFCGSSCQASLFGKPVERAHRGGQERK</sequence>
<evidence type="ECO:0000313" key="2">
    <source>
        <dbReference type="Proteomes" id="UP001054945"/>
    </source>
</evidence>
<name>A0AAV4PRV6_CAEEX</name>
<dbReference type="EMBL" id="BPLR01005095">
    <property type="protein sequence ID" value="GIX99763.1"/>
    <property type="molecule type" value="Genomic_DNA"/>
</dbReference>
<reference evidence="1 2" key="1">
    <citation type="submission" date="2021-06" db="EMBL/GenBank/DDBJ databases">
        <title>Caerostris extrusa draft genome.</title>
        <authorList>
            <person name="Kono N."/>
            <person name="Arakawa K."/>
        </authorList>
    </citation>
    <scope>NUCLEOTIDE SEQUENCE [LARGE SCALE GENOMIC DNA]</scope>
</reference>
<accession>A0AAV4PRV6</accession>